<evidence type="ECO:0000313" key="2">
    <source>
        <dbReference type="EMBL" id="MCF3945176.1"/>
    </source>
</evidence>
<reference evidence="2 3" key="1">
    <citation type="submission" date="2022-01" db="EMBL/GenBank/DDBJ databases">
        <authorList>
            <person name="Won M."/>
            <person name="Kim S.-J."/>
            <person name="Kwon S.-W."/>
        </authorList>
    </citation>
    <scope>NUCLEOTIDE SEQUENCE [LARGE SCALE GENOMIC DNA]</scope>
    <source>
        <strain evidence="2 3">KCTC 23505</strain>
    </source>
</reference>
<dbReference type="Pfam" id="PF04577">
    <property type="entry name" value="Glyco_transf_61"/>
    <property type="match status" value="1"/>
</dbReference>
<organism evidence="2 3">
    <name type="scientific">Acidiphilium iwatense</name>
    <dbReference type="NCBI Taxonomy" id="768198"/>
    <lineage>
        <taxon>Bacteria</taxon>
        <taxon>Pseudomonadati</taxon>
        <taxon>Pseudomonadota</taxon>
        <taxon>Alphaproteobacteria</taxon>
        <taxon>Acetobacterales</taxon>
        <taxon>Acidocellaceae</taxon>
        <taxon>Acidiphilium</taxon>
    </lineage>
</organism>
<proteinExistence type="predicted"/>
<keyword evidence="3" id="KW-1185">Reference proteome</keyword>
<evidence type="ECO:0000313" key="3">
    <source>
        <dbReference type="Proteomes" id="UP001521209"/>
    </source>
</evidence>
<feature type="domain" description="Glycosyltransferase 61 catalytic" evidence="1">
    <location>
        <begin position="139"/>
        <end position="319"/>
    </location>
</feature>
<accession>A0ABS9DTX1</accession>
<dbReference type="EMBL" id="JAKGBZ010000001">
    <property type="protein sequence ID" value="MCF3945176.1"/>
    <property type="molecule type" value="Genomic_DNA"/>
</dbReference>
<dbReference type="InterPro" id="IPR049625">
    <property type="entry name" value="Glyco_transf_61_cat"/>
</dbReference>
<comment type="caution">
    <text evidence="2">The sequence shown here is derived from an EMBL/GenBank/DDBJ whole genome shotgun (WGS) entry which is preliminary data.</text>
</comment>
<evidence type="ECO:0000259" key="1">
    <source>
        <dbReference type="Pfam" id="PF04577"/>
    </source>
</evidence>
<sequence length="373" mass="40197">MGLNSTTAQSGGWSGLVRLGDAPVTRIRLAGAAMPRPLPRLCIDDVALVAEHWVQFHADGMAGEPFDLASLGPMAVRLNGPGLIWRGGALLDDDAIMPVYVKPVLEKFRDALVAAPCALPVRRDGRTALVFHGWGIQVFGHFLIEMLPKLLLARRFPAVFGDAMPVLDRAMPDWLLRSLDRHFGIGDAGAIWFDSRSEQLDLDRAIILPLVSRAAGYHPAARAWFAEFAARIAVPPSSPIERLFVARGEFSNPAAPNRVLANEAELADIATRAFGFSVVHPETLEFAEQVGRFSQARVVLGQAGSGMHNALFAPEGAAVGVIRFTAPDQSHIAALRGQRIAYFTEGVAETAPGVFRADAGKFRRFVAALCGQP</sequence>
<gene>
    <name evidence="2" type="ORF">L2A60_00560</name>
</gene>
<name>A0ABS9DTX1_9PROT</name>
<dbReference type="RefSeq" id="WP_235702416.1">
    <property type="nucleotide sequence ID" value="NZ_JAKGBZ010000001.1"/>
</dbReference>
<protein>
    <submittedName>
        <fullName evidence="2">Glycosyltransferase family 61 protein</fullName>
    </submittedName>
</protein>
<dbReference type="Proteomes" id="UP001521209">
    <property type="component" value="Unassembled WGS sequence"/>
</dbReference>